<dbReference type="InterPro" id="IPR046357">
    <property type="entry name" value="PPIase_dom_sf"/>
</dbReference>
<dbReference type="PANTHER" id="PTHR45625:SF4">
    <property type="entry name" value="PEPTIDYLPROLYL ISOMERASE DOMAIN AND WD REPEAT-CONTAINING PROTEIN 1"/>
    <property type="match status" value="1"/>
</dbReference>
<evidence type="ECO:0000256" key="2">
    <source>
        <dbReference type="ARBA" id="ARBA00013194"/>
    </source>
</evidence>
<evidence type="ECO:0000259" key="6">
    <source>
        <dbReference type="PROSITE" id="PS50059"/>
    </source>
</evidence>
<dbReference type="SUPFAM" id="SSF50891">
    <property type="entry name" value="Cyclophilin-like"/>
    <property type="match status" value="1"/>
</dbReference>
<protein>
    <recommendedName>
        <fullName evidence="2 5">peptidylprolyl isomerase</fullName>
        <ecNumber evidence="2 5">5.2.1.8</ecNumber>
    </recommendedName>
</protein>
<comment type="catalytic activity">
    <reaction evidence="1 5">
        <text>[protein]-peptidylproline (omega=180) = [protein]-peptidylproline (omega=0)</text>
        <dbReference type="Rhea" id="RHEA:16237"/>
        <dbReference type="Rhea" id="RHEA-COMP:10747"/>
        <dbReference type="Rhea" id="RHEA-COMP:10748"/>
        <dbReference type="ChEBI" id="CHEBI:83833"/>
        <dbReference type="ChEBI" id="CHEBI:83834"/>
        <dbReference type="EC" id="5.2.1.8"/>
    </reaction>
</comment>
<name>A0A0D6LCS1_9BILA</name>
<dbReference type="InterPro" id="IPR044666">
    <property type="entry name" value="Cyclophilin_A-like"/>
</dbReference>
<evidence type="ECO:0000256" key="1">
    <source>
        <dbReference type="ARBA" id="ARBA00000971"/>
    </source>
</evidence>
<feature type="domain" description="PPIase FKBP-type" evidence="6">
    <location>
        <begin position="212"/>
        <end position="301"/>
    </location>
</feature>
<keyword evidence="9" id="KW-1185">Reference proteome</keyword>
<dbReference type="PROSITE" id="PS50072">
    <property type="entry name" value="CSA_PPIASE_2"/>
    <property type="match status" value="1"/>
</dbReference>
<dbReference type="PROSITE" id="PS00170">
    <property type="entry name" value="CSA_PPIASE_1"/>
    <property type="match status" value="1"/>
</dbReference>
<dbReference type="GO" id="GO:0006457">
    <property type="term" value="P:protein folding"/>
    <property type="evidence" value="ECO:0007669"/>
    <property type="project" value="InterPro"/>
</dbReference>
<dbReference type="EC" id="5.2.1.8" evidence="2 5"/>
<dbReference type="InterPro" id="IPR020892">
    <property type="entry name" value="Cyclophilin-type_PPIase_CS"/>
</dbReference>
<evidence type="ECO:0000256" key="5">
    <source>
        <dbReference type="PROSITE-ProRule" id="PRU00277"/>
    </source>
</evidence>
<proteinExistence type="predicted"/>
<evidence type="ECO:0000259" key="7">
    <source>
        <dbReference type="PROSITE" id="PS50072"/>
    </source>
</evidence>
<accession>A0A0D6LCS1</accession>
<dbReference type="CDD" id="cd00317">
    <property type="entry name" value="cyclophilin"/>
    <property type="match status" value="1"/>
</dbReference>
<dbReference type="Pfam" id="PF00160">
    <property type="entry name" value="Pro_isomerase"/>
    <property type="match status" value="1"/>
</dbReference>
<dbReference type="AlphaFoldDB" id="A0A0D6LCS1"/>
<dbReference type="InterPro" id="IPR002130">
    <property type="entry name" value="Cyclophilin-type_PPIase_dom"/>
</dbReference>
<evidence type="ECO:0000313" key="8">
    <source>
        <dbReference type="EMBL" id="EPB65547.1"/>
    </source>
</evidence>
<evidence type="ECO:0000256" key="4">
    <source>
        <dbReference type="ARBA" id="ARBA00023235"/>
    </source>
</evidence>
<dbReference type="Pfam" id="PF00254">
    <property type="entry name" value="FKBP_C"/>
    <property type="match status" value="1"/>
</dbReference>
<dbReference type="InterPro" id="IPR029000">
    <property type="entry name" value="Cyclophilin-like_dom_sf"/>
</dbReference>
<evidence type="ECO:0000256" key="3">
    <source>
        <dbReference type="ARBA" id="ARBA00023110"/>
    </source>
</evidence>
<dbReference type="PRINTS" id="PR00153">
    <property type="entry name" value="CSAPPISMRASE"/>
</dbReference>
<dbReference type="PANTHER" id="PTHR45625">
    <property type="entry name" value="PEPTIDYL-PROLYL CIS-TRANS ISOMERASE-RELATED"/>
    <property type="match status" value="1"/>
</dbReference>
<feature type="domain" description="PPIase cyclophilin-type" evidence="7">
    <location>
        <begin position="1"/>
        <end position="120"/>
    </location>
</feature>
<reference evidence="8 9" key="1">
    <citation type="submission" date="2013-05" db="EMBL/GenBank/DDBJ databases">
        <title>Draft genome of the parasitic nematode Anyclostoma ceylanicum.</title>
        <authorList>
            <person name="Mitreva M."/>
        </authorList>
    </citation>
    <scope>NUCLEOTIDE SEQUENCE [LARGE SCALE GENOMIC DNA]</scope>
</reference>
<dbReference type="PROSITE" id="PS50059">
    <property type="entry name" value="FKBP_PPIASE"/>
    <property type="match status" value="1"/>
</dbReference>
<dbReference type="GO" id="GO:0003755">
    <property type="term" value="F:peptidyl-prolyl cis-trans isomerase activity"/>
    <property type="evidence" value="ECO:0007669"/>
    <property type="project" value="UniProtKB-KW"/>
</dbReference>
<dbReference type="FunFam" id="3.10.50.40:FF:000006">
    <property type="entry name" value="Peptidyl-prolyl cis-trans isomerase"/>
    <property type="match status" value="1"/>
</dbReference>
<organism evidence="8 9">
    <name type="scientific">Ancylostoma ceylanicum</name>
    <dbReference type="NCBI Taxonomy" id="53326"/>
    <lineage>
        <taxon>Eukaryota</taxon>
        <taxon>Metazoa</taxon>
        <taxon>Ecdysozoa</taxon>
        <taxon>Nematoda</taxon>
        <taxon>Chromadorea</taxon>
        <taxon>Rhabditida</taxon>
        <taxon>Rhabditina</taxon>
        <taxon>Rhabditomorpha</taxon>
        <taxon>Strongyloidea</taxon>
        <taxon>Ancylostomatidae</taxon>
        <taxon>Ancylostomatinae</taxon>
        <taxon>Ancylostoma</taxon>
    </lineage>
</organism>
<dbReference type="Gene3D" id="3.10.50.40">
    <property type="match status" value="1"/>
</dbReference>
<keyword evidence="3 5" id="KW-0697">Rotamase</keyword>
<dbReference type="Gene3D" id="2.40.100.10">
    <property type="entry name" value="Cyclophilin-like"/>
    <property type="match status" value="1"/>
</dbReference>
<gene>
    <name evidence="8" type="ORF">ANCCEY_15389</name>
</gene>
<sequence length="322" mass="35916">MTVANFVGLAEGNFTFQDGPSFNKPYYDGLKFHRVIADFMIQGGDPKGTGAGDPGYKFYDETRPDLRHDKAGVLSMANSGPATNGSQFFITHKETPWLDGKHTVFGHVVSGQDVVDAIKQDDVIETVKIIRVGNAAKKFDATKVFNAEYGKIFEEQKKEAEEIERISKMSQEEYRDFMYKEVLKKHPKAKLSATGLVYIIEKEGEGAAIEKGSPVSLHYTGTFRRDGGKFDSSYDRGQPMDFQFQVNRMIPGFEEGIAMLKKGGKAKLIIPYYQAYGPSGRPGAIPPFSDLIFDIEIVDVKDATVQKDDHHGHDHSDPNHKH</sequence>
<dbReference type="InterPro" id="IPR001179">
    <property type="entry name" value="PPIase_FKBP_dom"/>
</dbReference>
<dbReference type="SUPFAM" id="SSF54534">
    <property type="entry name" value="FKBP-like"/>
    <property type="match status" value="1"/>
</dbReference>
<dbReference type="EMBL" id="KE127871">
    <property type="protein sequence ID" value="EPB65547.1"/>
    <property type="molecule type" value="Genomic_DNA"/>
</dbReference>
<dbReference type="Proteomes" id="UP000054495">
    <property type="component" value="Unassembled WGS sequence"/>
</dbReference>
<keyword evidence="4 5" id="KW-0413">Isomerase</keyword>
<evidence type="ECO:0000313" key="9">
    <source>
        <dbReference type="Proteomes" id="UP000054495"/>
    </source>
</evidence>